<reference evidence="2" key="1">
    <citation type="journal article" date="2015" name="Genome Announc.">
        <title>Draft Genome Sequence of an Anaerobic Ammonium-Oxidizing Bacterium, "Candidatus Brocadia sinica".</title>
        <authorList>
            <person name="Oshiki M."/>
            <person name="Shinyako-Hata K."/>
            <person name="Satoh H."/>
            <person name="Okabe S."/>
        </authorList>
    </citation>
    <scope>NUCLEOTIDE SEQUENCE [LARGE SCALE GENOMIC DNA]</scope>
    <source>
        <strain evidence="2">JPN1</strain>
    </source>
</reference>
<organism evidence="1 2">
    <name type="scientific">Candidatus Brocadia sinica JPN1</name>
    <dbReference type="NCBI Taxonomy" id="1197129"/>
    <lineage>
        <taxon>Bacteria</taxon>
        <taxon>Pseudomonadati</taxon>
        <taxon>Planctomycetota</taxon>
        <taxon>Candidatus Brocadiia</taxon>
        <taxon>Candidatus Brocadiales</taxon>
        <taxon>Candidatus Brocadiaceae</taxon>
        <taxon>Candidatus Brocadia</taxon>
    </lineage>
</organism>
<sequence>MELTHWKQSPEGKILKSDVSIAKNYLSEQHIKELNRIVSAYLDLAENRAQRQIVMKMTDWIQFLHNFLELSNYPILEDKGKISMLEAKLKAEQEYEVYRKIQDKNYISDFDREIKKIEGKNE</sequence>
<keyword evidence="2" id="KW-1185">Reference proteome</keyword>
<name>A0ABQ0JVD9_9BACT</name>
<dbReference type="PANTHER" id="PTHR35810">
    <property type="entry name" value="CYTOPLASMIC PROTEIN-RELATED"/>
    <property type="match status" value="1"/>
</dbReference>
<evidence type="ECO:0000313" key="1">
    <source>
        <dbReference type="EMBL" id="GAN32670.1"/>
    </source>
</evidence>
<dbReference type="Proteomes" id="UP000032309">
    <property type="component" value="Unassembled WGS sequence"/>
</dbReference>
<dbReference type="EMBL" id="BAFN01000001">
    <property type="protein sequence ID" value="GAN32670.1"/>
    <property type="molecule type" value="Genomic_DNA"/>
</dbReference>
<gene>
    <name evidence="1" type="ORF">BROSI_A1185</name>
</gene>
<evidence type="ECO:0008006" key="3">
    <source>
        <dbReference type="Google" id="ProtNLM"/>
    </source>
</evidence>
<accession>A0ABQ0JVD9</accession>
<dbReference type="PANTHER" id="PTHR35810:SF1">
    <property type="entry name" value="CYTOPLASMIC PROTEIN"/>
    <property type="match status" value="1"/>
</dbReference>
<proteinExistence type="predicted"/>
<dbReference type="Pfam" id="PF13310">
    <property type="entry name" value="Virulence_RhuM"/>
    <property type="match status" value="1"/>
</dbReference>
<evidence type="ECO:0000313" key="2">
    <source>
        <dbReference type="Proteomes" id="UP000032309"/>
    </source>
</evidence>
<protein>
    <recommendedName>
        <fullName evidence="3">Virulence protein</fullName>
    </recommendedName>
</protein>
<comment type="caution">
    <text evidence="1">The sequence shown here is derived from an EMBL/GenBank/DDBJ whole genome shotgun (WGS) entry which is preliminary data.</text>
</comment>
<dbReference type="InterPro" id="IPR011204">
    <property type="entry name" value="Virulence_RhuM-like"/>
</dbReference>